<dbReference type="InterPro" id="IPR044843">
    <property type="entry name" value="Trans_IPPS_bact-type"/>
</dbReference>
<accession>A0A6N1X3K7</accession>
<dbReference type="SFLD" id="SFLDG01212">
    <property type="entry name" value="Phytoene_synthase_like"/>
    <property type="match status" value="1"/>
</dbReference>
<dbReference type="PANTHER" id="PTHR31480">
    <property type="entry name" value="BIFUNCTIONAL LYCOPENE CYCLASE/PHYTOENE SYNTHASE"/>
    <property type="match status" value="1"/>
</dbReference>
<dbReference type="InterPro" id="IPR008949">
    <property type="entry name" value="Isoprenoid_synthase_dom_sf"/>
</dbReference>
<dbReference type="InterPro" id="IPR033904">
    <property type="entry name" value="Trans_IPPS_HH"/>
</dbReference>
<dbReference type="GO" id="GO:0016114">
    <property type="term" value="P:terpenoid biosynthetic process"/>
    <property type="evidence" value="ECO:0007669"/>
    <property type="project" value="UniProtKB-ARBA"/>
</dbReference>
<evidence type="ECO:0000313" key="2">
    <source>
        <dbReference type="Proteomes" id="UP000509579"/>
    </source>
</evidence>
<proteinExistence type="predicted"/>
<dbReference type="SFLD" id="SFLDS00005">
    <property type="entry name" value="Isoprenoid_Synthase_Type_I"/>
    <property type="match status" value="1"/>
</dbReference>
<reference evidence="1 2" key="1">
    <citation type="submission" date="2020-06" db="EMBL/GenBank/DDBJ databases">
        <title>Acidovorax antarctica sp. nov., isolated from Corinth ice sheet soil, Antarctic Fields Peninsula.</title>
        <authorList>
            <person name="Xu Q."/>
            <person name="Peng F."/>
        </authorList>
    </citation>
    <scope>NUCLEOTIDE SEQUENCE [LARGE SCALE GENOMIC DNA]</scope>
    <source>
        <strain evidence="1 2">16-35-5</strain>
    </source>
</reference>
<dbReference type="Pfam" id="PF00494">
    <property type="entry name" value="SQS_PSY"/>
    <property type="match status" value="1"/>
</dbReference>
<dbReference type="EC" id="2.5.1.21" evidence="1"/>
<keyword evidence="2" id="KW-1185">Reference proteome</keyword>
<name>A0A6N1X3K7_9BURK</name>
<sequence length="315" mass="34020">MTHRLVIIKGRARLSSDNAGVKPAASSNPLPPATPPTLAAPVTHYENFPVASLLCPPHLRQPIAAIYGFARTADDIADEGDAAPHERLAELAAYRAQLQAVAAGQVPAARWAAVFGPLQCAIQQHALPVALLDDLLSAFVQDIHKTAAAGTYADRAELLDYCRRSANPVGRLLLHLYGVHDAQALAQSDAVCSALQLINFWQDLSVDIPRGRHYLSDADCARHGVTRAELATLISTPATQQLIADNARWARECMLAGLPLVHRLPGRAGWELRLVVQGGLRILDKVDALQGASLHTRPTLGKADWLRMLGRCLRM</sequence>
<evidence type="ECO:0000313" key="1">
    <source>
        <dbReference type="EMBL" id="QKV52612.1"/>
    </source>
</evidence>
<dbReference type="CDD" id="cd00683">
    <property type="entry name" value="Trans_IPPS_HH"/>
    <property type="match status" value="1"/>
</dbReference>
<keyword evidence="1" id="KW-0808">Transferase</keyword>
<dbReference type="GO" id="GO:0004311">
    <property type="term" value="F:geranylgeranyl diphosphate synthase activity"/>
    <property type="evidence" value="ECO:0007669"/>
    <property type="project" value="InterPro"/>
</dbReference>
<dbReference type="EMBL" id="CP054840">
    <property type="protein sequence ID" value="QKV52612.1"/>
    <property type="molecule type" value="Genomic_DNA"/>
</dbReference>
<dbReference type="SUPFAM" id="SSF48576">
    <property type="entry name" value="Terpenoid synthases"/>
    <property type="match status" value="1"/>
</dbReference>
<dbReference type="InterPro" id="IPR017827">
    <property type="entry name" value="HSQ_synthase_HpnC"/>
</dbReference>
<organism evidence="1 2">
    <name type="scientific">Comamonas antarctica</name>
    <dbReference type="NCBI Taxonomy" id="2743470"/>
    <lineage>
        <taxon>Bacteria</taxon>
        <taxon>Pseudomonadati</taxon>
        <taxon>Pseudomonadota</taxon>
        <taxon>Betaproteobacteria</taxon>
        <taxon>Burkholderiales</taxon>
        <taxon>Comamonadaceae</taxon>
        <taxon>Comamonas</taxon>
    </lineage>
</organism>
<dbReference type="AlphaFoldDB" id="A0A6N1X3K7"/>
<dbReference type="InterPro" id="IPR002060">
    <property type="entry name" value="Squ/phyt_synthse"/>
</dbReference>
<dbReference type="NCBIfam" id="TIGR03464">
    <property type="entry name" value="HpnC"/>
    <property type="match status" value="1"/>
</dbReference>
<dbReference type="Proteomes" id="UP000509579">
    <property type="component" value="Chromosome"/>
</dbReference>
<dbReference type="GO" id="GO:0051996">
    <property type="term" value="F:squalene synthase [NAD(P)H] activity"/>
    <property type="evidence" value="ECO:0007669"/>
    <property type="project" value="UniProtKB-EC"/>
</dbReference>
<protein>
    <submittedName>
        <fullName evidence="1">Squalene synthase HpnC</fullName>
        <ecNumber evidence="1">2.5.1.21</ecNumber>
    </submittedName>
</protein>
<gene>
    <name evidence="1" type="primary">hpnC</name>
    <name evidence="1" type="ORF">HUK68_06680</name>
</gene>
<dbReference type="Gene3D" id="1.10.600.10">
    <property type="entry name" value="Farnesyl Diphosphate Synthase"/>
    <property type="match status" value="1"/>
</dbReference>
<dbReference type="SFLD" id="SFLDG01018">
    <property type="entry name" value="Squalene/Phytoene_Synthase_Lik"/>
    <property type="match status" value="1"/>
</dbReference>
<dbReference type="KEGG" id="aant:HUK68_06680"/>